<dbReference type="STRING" id="548479.HMPREF0573_10115"/>
<keyword evidence="2" id="KW-1185">Reference proteome</keyword>
<dbReference type="HOGENOM" id="CLU_3312859_0_0_11"/>
<proteinExistence type="predicted"/>
<dbReference type="AlphaFoldDB" id="D6ZI85"/>
<reference evidence="2" key="1">
    <citation type="submission" date="2010-03" db="EMBL/GenBank/DDBJ databases">
        <title>Complete sequence of Mobiluncus curtisii ATCC 43063.</title>
        <authorList>
            <person name="Muzny D."/>
            <person name="Qin X."/>
            <person name="Deng J."/>
            <person name="Jiang H."/>
            <person name="Liu Y."/>
            <person name="Qu J."/>
            <person name="Song X.-Z."/>
            <person name="Zhang L."/>
            <person name="Thornton R."/>
            <person name="Coyle M."/>
            <person name="Francisco L."/>
            <person name="Jackson L."/>
            <person name="Javaid M."/>
            <person name="Korchina V."/>
            <person name="Kovar C."/>
            <person name="Mata R."/>
            <person name="Mathew T."/>
            <person name="Ngo R."/>
            <person name="Nguyen L."/>
            <person name="Nguyen N."/>
            <person name="Okwuonu G."/>
            <person name="Ongeri F."/>
            <person name="Pham C."/>
            <person name="Simmons D."/>
            <person name="Wilczek-Boney K."/>
            <person name="Hale W."/>
            <person name="Jakkamsetti A."/>
            <person name="Pham P."/>
            <person name="Ruth R."/>
            <person name="San Lucas F."/>
            <person name="Warren J."/>
            <person name="Zhang J."/>
            <person name="Zhao Z."/>
            <person name="Zhou C."/>
            <person name="Zhu D."/>
            <person name="Lee S."/>
            <person name="Bess C."/>
            <person name="Blankenburg K."/>
            <person name="Forbes L."/>
            <person name="Fu Q."/>
            <person name="Gubbala S."/>
            <person name="Hirani K."/>
            <person name="Jayaseelan J.C."/>
            <person name="Lara F."/>
            <person name="Munidasa M."/>
            <person name="Palculict T."/>
            <person name="Patil S."/>
            <person name="Pu L.-L."/>
            <person name="Saada N."/>
            <person name="Tang L."/>
            <person name="Weissenberger G."/>
            <person name="Zhu Y."/>
            <person name="Hemphill L."/>
            <person name="Shang Y."/>
            <person name="Youmans B."/>
            <person name="Ayvaz T."/>
            <person name="Ross M."/>
            <person name="Santibanez J."/>
            <person name="Aqrawi P."/>
            <person name="Gross S."/>
            <person name="Joshi V."/>
            <person name="Fowler G."/>
            <person name="Nazareth L."/>
            <person name="Reid J."/>
            <person name="Worley K."/>
            <person name="Petrosino J."/>
            <person name="Highlander S."/>
            <person name="Gibbs R."/>
            <person name="Gibbs R."/>
        </authorList>
    </citation>
    <scope>NUCLEOTIDE SEQUENCE [LARGE SCALE GENOMIC DNA]</scope>
    <source>
        <strain evidence="2">ATCC 43063 / DSM 2711 / V125</strain>
    </source>
</reference>
<accession>D6ZI85</accession>
<evidence type="ECO:0000313" key="1">
    <source>
        <dbReference type="EMBL" id="ADI66434.1"/>
    </source>
</evidence>
<evidence type="ECO:0000313" key="2">
    <source>
        <dbReference type="Proteomes" id="UP000006742"/>
    </source>
</evidence>
<protein>
    <submittedName>
        <fullName evidence="1">Uncharacterized protein</fullName>
    </submittedName>
</protein>
<name>D6ZI85_MOBCV</name>
<organism evidence="1 2">
    <name type="scientific">Mobiluncus curtisii (strain ATCC 43063 / DSM 2711 / V125)</name>
    <name type="common">Falcivibrio vaginalis</name>
    <dbReference type="NCBI Taxonomy" id="548479"/>
    <lineage>
        <taxon>Bacteria</taxon>
        <taxon>Bacillati</taxon>
        <taxon>Actinomycetota</taxon>
        <taxon>Actinomycetes</taxon>
        <taxon>Actinomycetales</taxon>
        <taxon>Actinomycetaceae</taxon>
        <taxon>Mobiluncus</taxon>
    </lineage>
</organism>
<sequence>MSRHRDISSVSKNIRFSTPIITAPSCNFRLCWRYISVGR</sequence>
<dbReference type="Proteomes" id="UP000006742">
    <property type="component" value="Chromosome"/>
</dbReference>
<dbReference type="EMBL" id="CP001992">
    <property type="protein sequence ID" value="ADI66434.1"/>
    <property type="molecule type" value="Genomic_DNA"/>
</dbReference>
<gene>
    <name evidence="1" type="ordered locus">HMPREF0573_10115</name>
</gene>
<dbReference type="KEGG" id="mcu:HMPREF0573_10115"/>